<evidence type="ECO:0000256" key="2">
    <source>
        <dbReference type="ARBA" id="ARBA00022723"/>
    </source>
</evidence>
<dbReference type="InterPro" id="IPR032465">
    <property type="entry name" value="ACMSD"/>
</dbReference>
<evidence type="ECO:0000256" key="4">
    <source>
        <dbReference type="ARBA" id="ARBA00022833"/>
    </source>
</evidence>
<dbReference type="EMBL" id="KL660809">
    <property type="protein sequence ID" value="KFA62242.1"/>
    <property type="molecule type" value="Genomic_DNA"/>
</dbReference>
<dbReference type="EC" id="4.1.1.52" evidence="7"/>
<keyword evidence="3 8" id="KW-0210">Decarboxylase</keyword>
<dbReference type="HOGENOM" id="CLU_039329_2_1_1"/>
<keyword evidence="5 8" id="KW-0456">Lyase</keyword>
<evidence type="ECO:0000256" key="5">
    <source>
        <dbReference type="ARBA" id="ARBA00023239"/>
    </source>
</evidence>
<dbReference type="GO" id="GO:0016787">
    <property type="term" value="F:hydrolase activity"/>
    <property type="evidence" value="ECO:0007669"/>
    <property type="project" value="InterPro"/>
</dbReference>
<evidence type="ECO:0000313" key="10">
    <source>
        <dbReference type="EMBL" id="KFA62242.1"/>
    </source>
</evidence>
<protein>
    <recommendedName>
        <fullName evidence="7">6-methylsalicylate decarboxylase</fullName>
        <ecNumber evidence="7">4.1.1.52</ecNumber>
    </recommendedName>
</protein>
<evidence type="ECO:0000256" key="6">
    <source>
        <dbReference type="ARBA" id="ARBA00036832"/>
    </source>
</evidence>
<dbReference type="InterPro" id="IPR032466">
    <property type="entry name" value="Metal_Hydrolase"/>
</dbReference>
<dbReference type="OrthoDB" id="2832284at2759"/>
<dbReference type="OMA" id="MDMITSG"/>
<keyword evidence="4" id="KW-0862">Zinc</keyword>
<dbReference type="PANTHER" id="PTHR21240:SF29">
    <property type="entry name" value="AMIDOHYDROLASE-RELATED DOMAIN-CONTAINING PROTEIN"/>
    <property type="match status" value="1"/>
</dbReference>
<dbReference type="GO" id="GO:0019748">
    <property type="term" value="P:secondary metabolic process"/>
    <property type="evidence" value="ECO:0007669"/>
    <property type="project" value="TreeGrafter"/>
</dbReference>
<dbReference type="STRING" id="1283841.A0A084QE57"/>
<proteinExistence type="inferred from homology"/>
<reference evidence="10 11" key="1">
    <citation type="journal article" date="2014" name="BMC Genomics">
        <title>Comparative genome sequencing reveals chemotype-specific gene clusters in the toxigenic black mold Stachybotrys.</title>
        <authorList>
            <person name="Semeiks J."/>
            <person name="Borek D."/>
            <person name="Otwinowski Z."/>
            <person name="Grishin N.V."/>
        </authorList>
    </citation>
    <scope>NUCLEOTIDE SEQUENCE [LARGE SCALE GENOMIC DNA]</scope>
    <source>
        <strain evidence="10 11">IBT 40285</strain>
    </source>
</reference>
<evidence type="ECO:0000256" key="3">
    <source>
        <dbReference type="ARBA" id="ARBA00022793"/>
    </source>
</evidence>
<evidence type="ECO:0000256" key="7">
    <source>
        <dbReference type="ARBA" id="ARBA00038889"/>
    </source>
</evidence>
<dbReference type="GO" id="GO:0046872">
    <property type="term" value="F:metal ion binding"/>
    <property type="evidence" value="ECO:0007669"/>
    <property type="project" value="UniProtKB-KW"/>
</dbReference>
<accession>A0A084QE57</accession>
<dbReference type="SUPFAM" id="SSF51556">
    <property type="entry name" value="Metallo-dependent hydrolases"/>
    <property type="match status" value="1"/>
</dbReference>
<comment type="similarity">
    <text evidence="1">Belongs to the metallo-dependent hydrolases superfamily. ACMSD family.</text>
</comment>
<dbReference type="Pfam" id="PF04909">
    <property type="entry name" value="Amidohydro_2"/>
    <property type="match status" value="1"/>
</dbReference>
<dbReference type="InParanoid" id="A0A084QE57"/>
<comment type="catalytic activity">
    <reaction evidence="6">
        <text>6-methylsalicylate + H(+) = 3-methylphenol + CO2</text>
        <dbReference type="Rhea" id="RHEA:23112"/>
        <dbReference type="ChEBI" id="CHEBI:15378"/>
        <dbReference type="ChEBI" id="CHEBI:16526"/>
        <dbReference type="ChEBI" id="CHEBI:17231"/>
        <dbReference type="ChEBI" id="CHEBI:36658"/>
        <dbReference type="EC" id="4.1.1.52"/>
    </reaction>
    <physiologicalReaction direction="left-to-right" evidence="6">
        <dbReference type="Rhea" id="RHEA:23113"/>
    </physiologicalReaction>
</comment>
<dbReference type="InterPro" id="IPR006680">
    <property type="entry name" value="Amidohydro-rel"/>
</dbReference>
<evidence type="ECO:0000256" key="8">
    <source>
        <dbReference type="RuleBase" id="RU366045"/>
    </source>
</evidence>
<keyword evidence="2" id="KW-0479">Metal-binding</keyword>
<dbReference type="Gene3D" id="3.20.20.140">
    <property type="entry name" value="Metal-dependent hydrolases"/>
    <property type="match status" value="1"/>
</dbReference>
<dbReference type="PANTHER" id="PTHR21240">
    <property type="entry name" value="2-AMINO-3-CARBOXYLMUCONATE-6-SEMIALDEHYDE DECARBOXYLASE"/>
    <property type="match status" value="1"/>
</dbReference>
<dbReference type="AlphaFoldDB" id="A0A084QE57"/>
<feature type="domain" description="Amidohydrolase-related" evidence="9">
    <location>
        <begin position="6"/>
        <end position="327"/>
    </location>
</feature>
<evidence type="ECO:0000259" key="9">
    <source>
        <dbReference type="Pfam" id="PF04909"/>
    </source>
</evidence>
<dbReference type="GO" id="GO:0005829">
    <property type="term" value="C:cytosol"/>
    <property type="evidence" value="ECO:0007669"/>
    <property type="project" value="TreeGrafter"/>
</dbReference>
<sequence>MTIQRIDIHHHFVPDFYANAIVEGGGDPSGWSIPDWSLEKDLKFNEGEDTVFTFLSITAPGAAILPPEKRASFCRQANIYAADIRAAQPSRYGFFATIPSLLDTRAAIEETIYALDTLHADGVILYTRYGSDNHYLGHPDFSDIWDLLDAREAVVFVHPTHPVDTTLVNPTLPQPMIDYPHETTRTAVDLVTSGTIRSHPNTKIILSHAGGTLPYLAVRPAAMLPYLPPSVAQPSPRGEDISAINVTLQFIEDARSFYFDTALSTAPLALNLLKEFAKPDHVLFGSDYPYAPSPAIRLMNRFLEEFEKKEKGFVRSVNYGAALKLFPRLVGMVDNGLIHGYK</sequence>
<keyword evidence="11" id="KW-1185">Reference proteome</keyword>
<name>A0A084QE57_STAC4</name>
<evidence type="ECO:0000256" key="1">
    <source>
        <dbReference type="ARBA" id="ARBA00005871"/>
    </source>
</evidence>
<gene>
    <name evidence="10" type="ORF">S40285_06873</name>
</gene>
<dbReference type="GO" id="GO:0047596">
    <property type="term" value="F:6-methylsalicylate decarboxylase activity"/>
    <property type="evidence" value="ECO:0007669"/>
    <property type="project" value="UniProtKB-EC"/>
</dbReference>
<evidence type="ECO:0000313" key="11">
    <source>
        <dbReference type="Proteomes" id="UP000028524"/>
    </source>
</evidence>
<dbReference type="Proteomes" id="UP000028524">
    <property type="component" value="Unassembled WGS sequence"/>
</dbReference>
<organism evidence="10 11">
    <name type="scientific">Stachybotrys chlorohalonatus (strain IBT 40285)</name>
    <dbReference type="NCBI Taxonomy" id="1283841"/>
    <lineage>
        <taxon>Eukaryota</taxon>
        <taxon>Fungi</taxon>
        <taxon>Dikarya</taxon>
        <taxon>Ascomycota</taxon>
        <taxon>Pezizomycotina</taxon>
        <taxon>Sordariomycetes</taxon>
        <taxon>Hypocreomycetidae</taxon>
        <taxon>Hypocreales</taxon>
        <taxon>Stachybotryaceae</taxon>
        <taxon>Stachybotrys</taxon>
    </lineage>
</organism>